<dbReference type="InterPro" id="IPR003492">
    <property type="entry name" value="Battenin_disease_Cln3"/>
</dbReference>
<keyword evidence="5 7" id="KW-1133">Transmembrane helix</keyword>
<feature type="transmembrane region" description="Helical" evidence="7">
    <location>
        <begin position="176"/>
        <end position="194"/>
    </location>
</feature>
<accession>A0AAV9QVM1</accession>
<evidence type="ECO:0000256" key="5">
    <source>
        <dbReference type="ARBA" id="ARBA00022989"/>
    </source>
</evidence>
<feature type="transmembrane region" description="Helical" evidence="7">
    <location>
        <begin position="119"/>
        <end position="143"/>
    </location>
</feature>
<feature type="transmembrane region" description="Helical" evidence="7">
    <location>
        <begin position="200"/>
        <end position="218"/>
    </location>
</feature>
<evidence type="ECO:0000313" key="9">
    <source>
        <dbReference type="Proteomes" id="UP001311232"/>
    </source>
</evidence>
<sequence length="219" mass="23463">MERTASVNADPTEQPGSHGRCVKWRNWIGFWLLGLCNNFAYVVMLSAAHDILEKQESKNSTSSASDKLTVDFRARNSSNSSGYDCSPVTTGAVLLADILPTLIIKLFAPFVIHKVPYGFRVLFCVAMAAASFLLVSFSSAVWISLVGVIFASISSGLGELSFLSFSVFFDRNVLEGWGSGTGAAGVAGSFLYSGLIQAGLSPQITLCIMLVVPFAMVVR</sequence>
<evidence type="ECO:0000256" key="4">
    <source>
        <dbReference type="ARBA" id="ARBA00022692"/>
    </source>
</evidence>
<evidence type="ECO:0000313" key="8">
    <source>
        <dbReference type="EMBL" id="KAK5600711.1"/>
    </source>
</evidence>
<comment type="similarity">
    <text evidence="2 7">Belongs to the battenin family.</text>
</comment>
<dbReference type="GO" id="GO:0051453">
    <property type="term" value="P:regulation of intracellular pH"/>
    <property type="evidence" value="ECO:0007669"/>
    <property type="project" value="TreeGrafter"/>
</dbReference>
<evidence type="ECO:0000256" key="7">
    <source>
        <dbReference type="RuleBase" id="RU361113"/>
    </source>
</evidence>
<evidence type="ECO:0000256" key="6">
    <source>
        <dbReference type="ARBA" id="ARBA00023136"/>
    </source>
</evidence>
<keyword evidence="3" id="KW-0813">Transport</keyword>
<evidence type="ECO:0000256" key="2">
    <source>
        <dbReference type="ARBA" id="ARBA00007467"/>
    </source>
</evidence>
<dbReference type="PRINTS" id="PR01315">
    <property type="entry name" value="BATTENIN"/>
</dbReference>
<dbReference type="GO" id="GO:0007040">
    <property type="term" value="P:lysosome organization"/>
    <property type="evidence" value="ECO:0007669"/>
    <property type="project" value="TreeGrafter"/>
</dbReference>
<feature type="transmembrane region" description="Helical" evidence="7">
    <location>
        <begin position="27"/>
        <end position="48"/>
    </location>
</feature>
<feature type="transmembrane region" description="Helical" evidence="7">
    <location>
        <begin position="88"/>
        <end position="107"/>
    </location>
</feature>
<keyword evidence="9" id="KW-1185">Reference proteome</keyword>
<dbReference type="EMBL" id="JAHHUM010002820">
    <property type="protein sequence ID" value="KAK5600711.1"/>
    <property type="molecule type" value="Genomic_DNA"/>
</dbReference>
<dbReference type="GO" id="GO:0005765">
    <property type="term" value="C:lysosomal membrane"/>
    <property type="evidence" value="ECO:0007669"/>
    <property type="project" value="UniProtKB-SubCell"/>
</dbReference>
<dbReference type="Pfam" id="PF02487">
    <property type="entry name" value="CLN3"/>
    <property type="match status" value="1"/>
</dbReference>
<organism evidence="8 9">
    <name type="scientific">Crenichthys baileyi</name>
    <name type="common">White River springfish</name>
    <dbReference type="NCBI Taxonomy" id="28760"/>
    <lineage>
        <taxon>Eukaryota</taxon>
        <taxon>Metazoa</taxon>
        <taxon>Chordata</taxon>
        <taxon>Craniata</taxon>
        <taxon>Vertebrata</taxon>
        <taxon>Euteleostomi</taxon>
        <taxon>Actinopterygii</taxon>
        <taxon>Neopterygii</taxon>
        <taxon>Teleostei</taxon>
        <taxon>Neoteleostei</taxon>
        <taxon>Acanthomorphata</taxon>
        <taxon>Ovalentaria</taxon>
        <taxon>Atherinomorphae</taxon>
        <taxon>Cyprinodontiformes</taxon>
        <taxon>Goodeidae</taxon>
        <taxon>Crenichthys</taxon>
    </lineage>
</organism>
<dbReference type="AlphaFoldDB" id="A0AAV9QVM1"/>
<gene>
    <name evidence="8" type="ORF">CRENBAI_011867</name>
</gene>
<comment type="caution">
    <text evidence="8">The sequence shown here is derived from an EMBL/GenBank/DDBJ whole genome shotgun (WGS) entry which is preliminary data.</text>
</comment>
<dbReference type="Proteomes" id="UP001311232">
    <property type="component" value="Unassembled WGS sequence"/>
</dbReference>
<dbReference type="SUPFAM" id="SSF103473">
    <property type="entry name" value="MFS general substrate transporter"/>
    <property type="match status" value="1"/>
</dbReference>
<comment type="caution">
    <text evidence="7">Lacks conserved residue(s) required for the propagation of feature annotation.</text>
</comment>
<dbReference type="PANTHER" id="PTHR10981">
    <property type="entry name" value="BATTENIN"/>
    <property type="match status" value="1"/>
</dbReference>
<evidence type="ECO:0000256" key="1">
    <source>
        <dbReference type="ARBA" id="ARBA00004127"/>
    </source>
</evidence>
<keyword evidence="4 7" id="KW-0812">Transmembrane</keyword>
<protein>
    <recommendedName>
        <fullName evidence="7">Battenin</fullName>
    </recommendedName>
</protein>
<dbReference type="GO" id="GO:0012505">
    <property type="term" value="C:endomembrane system"/>
    <property type="evidence" value="ECO:0007669"/>
    <property type="project" value="UniProtKB-SubCell"/>
</dbReference>
<name>A0AAV9QVM1_9TELE</name>
<reference evidence="8 9" key="1">
    <citation type="submission" date="2021-06" db="EMBL/GenBank/DDBJ databases">
        <authorList>
            <person name="Palmer J.M."/>
        </authorList>
    </citation>
    <scope>NUCLEOTIDE SEQUENCE [LARGE SCALE GENOMIC DNA]</scope>
    <source>
        <strain evidence="8 9">MEX-2019</strain>
        <tissue evidence="8">Muscle</tissue>
    </source>
</reference>
<comment type="subcellular location">
    <subcellularLocation>
        <location evidence="1">Endomembrane system</location>
        <topology evidence="1">Multi-pass membrane protein</topology>
    </subcellularLocation>
    <subcellularLocation>
        <location evidence="7">Lysosome membrane</location>
        <topology evidence="7">Multi-pass membrane protein</topology>
    </subcellularLocation>
</comment>
<keyword evidence="7" id="KW-0458">Lysosome</keyword>
<dbReference type="InterPro" id="IPR036259">
    <property type="entry name" value="MFS_trans_sf"/>
</dbReference>
<feature type="transmembrane region" description="Helical" evidence="7">
    <location>
        <begin position="149"/>
        <end position="169"/>
    </location>
</feature>
<keyword evidence="6 7" id="KW-0472">Membrane</keyword>
<evidence type="ECO:0000256" key="3">
    <source>
        <dbReference type="ARBA" id="ARBA00022448"/>
    </source>
</evidence>
<dbReference type="PANTHER" id="PTHR10981:SF0">
    <property type="entry name" value="BATTENIN"/>
    <property type="match status" value="1"/>
</dbReference>
<proteinExistence type="inferred from homology"/>